<gene>
    <name evidence="1" type="ORF">PAT01_01730</name>
</gene>
<dbReference type="EMBL" id="BJUT01000001">
    <property type="protein sequence ID" value="GEK74869.1"/>
    <property type="molecule type" value="Genomic_DNA"/>
</dbReference>
<comment type="caution">
    <text evidence="1">The sequence shown here is derived from an EMBL/GenBank/DDBJ whole genome shotgun (WGS) entry which is preliminary data.</text>
</comment>
<proteinExistence type="predicted"/>
<sequence>MGFSMLLSNPIRLDALIVQNGNAYLVGLTLPRQAFFKAANEQKTQAQRDKFIHSRLIKPL</sequence>
<evidence type="ECO:0000313" key="1">
    <source>
        <dbReference type="EMBL" id="GEK74869.1"/>
    </source>
</evidence>
<dbReference type="Proteomes" id="UP000321189">
    <property type="component" value="Unassembled WGS sequence"/>
</dbReference>
<reference evidence="1 2" key="1">
    <citation type="submission" date="2019-07" db="EMBL/GenBank/DDBJ databases">
        <title>Whole genome shotgun sequence of Pseudoalteromonas atlantica NBRC 103033.</title>
        <authorList>
            <person name="Hosoyama A."/>
            <person name="Uohara A."/>
            <person name="Ohji S."/>
            <person name="Ichikawa N."/>
        </authorList>
    </citation>
    <scope>NUCLEOTIDE SEQUENCE [LARGE SCALE GENOMIC DNA]</scope>
    <source>
        <strain evidence="1 2">NBRC 103033</strain>
    </source>
</reference>
<keyword evidence="2" id="KW-1185">Reference proteome</keyword>
<evidence type="ECO:0000313" key="2">
    <source>
        <dbReference type="Proteomes" id="UP000321189"/>
    </source>
</evidence>
<name>A0ABQ0UCZ4_PSEAF</name>
<organism evidence="1 2">
    <name type="scientific">Pseudoalteromonas atlantica</name>
    <name type="common">Alteromonas atlantica</name>
    <dbReference type="NCBI Taxonomy" id="288"/>
    <lineage>
        <taxon>Bacteria</taxon>
        <taxon>Pseudomonadati</taxon>
        <taxon>Pseudomonadota</taxon>
        <taxon>Gammaproteobacteria</taxon>
        <taxon>Alteromonadales</taxon>
        <taxon>Pseudoalteromonadaceae</taxon>
        <taxon>Pseudoalteromonas</taxon>
    </lineage>
</organism>
<accession>A0ABQ0UCZ4</accession>
<protein>
    <submittedName>
        <fullName evidence="1">Uncharacterized protein</fullName>
    </submittedName>
</protein>